<dbReference type="RefSeq" id="WP_185133881.1">
    <property type="nucleotide sequence ID" value="NZ_BORM01000012.1"/>
</dbReference>
<feature type="transmembrane region" description="Helical" evidence="2">
    <location>
        <begin position="6"/>
        <end position="27"/>
    </location>
</feature>
<dbReference type="AlphaFoldDB" id="A0A841TNL4"/>
<dbReference type="EMBL" id="JACJVR010000002">
    <property type="protein sequence ID" value="MBB6689847.1"/>
    <property type="molecule type" value="Genomic_DNA"/>
</dbReference>
<evidence type="ECO:0000313" key="4">
    <source>
        <dbReference type="Proteomes" id="UP000553776"/>
    </source>
</evidence>
<organism evidence="3 4">
    <name type="scientific">Cohnella xylanilytica</name>
    <dbReference type="NCBI Taxonomy" id="557555"/>
    <lineage>
        <taxon>Bacteria</taxon>
        <taxon>Bacillati</taxon>
        <taxon>Bacillota</taxon>
        <taxon>Bacilli</taxon>
        <taxon>Bacillales</taxon>
        <taxon>Paenibacillaceae</taxon>
        <taxon>Cohnella</taxon>
    </lineage>
</organism>
<evidence type="ECO:0000256" key="1">
    <source>
        <dbReference type="SAM" id="MobiDB-lite"/>
    </source>
</evidence>
<keyword evidence="2" id="KW-1133">Transmembrane helix</keyword>
<feature type="region of interest" description="Disordered" evidence="1">
    <location>
        <begin position="49"/>
        <end position="80"/>
    </location>
</feature>
<evidence type="ECO:0000313" key="3">
    <source>
        <dbReference type="EMBL" id="MBB6689847.1"/>
    </source>
</evidence>
<dbReference type="Proteomes" id="UP000553776">
    <property type="component" value="Unassembled WGS sequence"/>
</dbReference>
<protein>
    <submittedName>
        <fullName evidence="3">Zinc ribbon domain-containing protein</fullName>
    </submittedName>
</protein>
<reference evidence="3 4" key="1">
    <citation type="submission" date="2020-08" db="EMBL/GenBank/DDBJ databases">
        <title>Cohnella phylogeny.</title>
        <authorList>
            <person name="Dunlap C."/>
        </authorList>
    </citation>
    <scope>NUCLEOTIDE SEQUENCE [LARGE SCALE GENOMIC DNA]</scope>
    <source>
        <strain evidence="3 4">DSM 25239</strain>
    </source>
</reference>
<keyword evidence="2" id="KW-0472">Membrane</keyword>
<sequence>MSWVSVIGYTLSIGGVLLLVGGMLFVVRLMSDDSERFKDLKEMVETLMGTPAHLRPSPPEENDAARQAAASSEASSTGRAAVPFEEVCPACREPVDQTHVFCPSCELRLQD</sequence>
<evidence type="ECO:0000256" key="2">
    <source>
        <dbReference type="SAM" id="Phobius"/>
    </source>
</evidence>
<gene>
    <name evidence="3" type="ORF">H7B90_00385</name>
</gene>
<proteinExistence type="predicted"/>
<keyword evidence="4" id="KW-1185">Reference proteome</keyword>
<comment type="caution">
    <text evidence="3">The sequence shown here is derived from an EMBL/GenBank/DDBJ whole genome shotgun (WGS) entry which is preliminary data.</text>
</comment>
<feature type="compositionally biased region" description="Low complexity" evidence="1">
    <location>
        <begin position="65"/>
        <end position="80"/>
    </location>
</feature>
<name>A0A841TNL4_9BACL</name>
<keyword evidence="2" id="KW-0812">Transmembrane</keyword>
<accession>A0A841TNL4</accession>